<name>A0A1H6EBA0_9ACTN</name>
<dbReference type="Proteomes" id="UP000236723">
    <property type="component" value="Unassembled WGS sequence"/>
</dbReference>
<organism evidence="2 3">
    <name type="scientific">Thermomonospora echinospora</name>
    <dbReference type="NCBI Taxonomy" id="1992"/>
    <lineage>
        <taxon>Bacteria</taxon>
        <taxon>Bacillati</taxon>
        <taxon>Actinomycetota</taxon>
        <taxon>Actinomycetes</taxon>
        <taxon>Streptosporangiales</taxon>
        <taxon>Thermomonosporaceae</taxon>
        <taxon>Thermomonospora</taxon>
    </lineage>
</organism>
<dbReference type="EMBL" id="FNVO01000062">
    <property type="protein sequence ID" value="SEG95050.1"/>
    <property type="molecule type" value="Genomic_DNA"/>
</dbReference>
<feature type="domain" description="AAA" evidence="1">
    <location>
        <begin position="1"/>
        <end position="101"/>
    </location>
</feature>
<dbReference type="PANTHER" id="PTHR13696">
    <property type="entry name" value="P-LOOP CONTAINING NUCLEOSIDE TRIPHOSPHATE HYDROLASE"/>
    <property type="match status" value="1"/>
</dbReference>
<gene>
    <name evidence="2" type="ORF">SAMN04489712_1623</name>
</gene>
<reference evidence="3" key="1">
    <citation type="submission" date="2016-10" db="EMBL/GenBank/DDBJ databases">
        <authorList>
            <person name="Varghese N."/>
            <person name="Submissions S."/>
        </authorList>
    </citation>
    <scope>NUCLEOTIDE SEQUENCE [LARGE SCALE GENOMIC DNA]</scope>
    <source>
        <strain evidence="3">DSM 43163</strain>
    </source>
</reference>
<feature type="non-terminal residue" evidence="2">
    <location>
        <position position="1"/>
    </location>
</feature>
<keyword evidence="3" id="KW-1185">Reference proteome</keyword>
<dbReference type="PANTHER" id="PTHR13696:SF99">
    <property type="entry name" value="COBYRINIC ACID AC-DIAMIDE SYNTHASE"/>
    <property type="match status" value="1"/>
</dbReference>
<protein>
    <submittedName>
        <fullName evidence="2">CobQ/CobB/MinD/ParA nucleotide binding domain-containing protein</fullName>
    </submittedName>
</protein>
<proteinExistence type="predicted"/>
<dbReference type="SUPFAM" id="SSF52540">
    <property type="entry name" value="P-loop containing nucleoside triphosphate hydrolases"/>
    <property type="match status" value="1"/>
</dbReference>
<dbReference type="RefSeq" id="WP_103945028.1">
    <property type="nucleotide sequence ID" value="NZ_FNVO01000062.1"/>
</dbReference>
<dbReference type="CDD" id="cd02042">
    <property type="entry name" value="ParAB_family"/>
    <property type="match status" value="1"/>
</dbReference>
<dbReference type="AlphaFoldDB" id="A0A1H6EBA0"/>
<evidence type="ECO:0000259" key="1">
    <source>
        <dbReference type="Pfam" id="PF13614"/>
    </source>
</evidence>
<evidence type="ECO:0000313" key="3">
    <source>
        <dbReference type="Proteomes" id="UP000236723"/>
    </source>
</evidence>
<dbReference type="OrthoDB" id="69313at2"/>
<sequence length="216" mass="23521">ENLDVLPGGDELHDMVAMLESRRRRNGAEAVLALARALASTGKDYDFILLDCPPGEPQIQEIALAAARWVAIPFRSDASSRRGLGKVATLMSAAWELNPELELLGVYLYGAGKGATQIRKKSLEEIRKVLGPDAPVLDTVISHLEAPAFDIRERGQLAHELERDVASGPAWYEQLRSGVPIQRGPASTSQNLANDFRDLAQELFGLLSAREQAAAR</sequence>
<dbReference type="Gene3D" id="3.40.50.300">
    <property type="entry name" value="P-loop containing nucleotide triphosphate hydrolases"/>
    <property type="match status" value="1"/>
</dbReference>
<dbReference type="InterPro" id="IPR025669">
    <property type="entry name" value="AAA_dom"/>
</dbReference>
<dbReference type="Pfam" id="PF13614">
    <property type="entry name" value="AAA_31"/>
    <property type="match status" value="1"/>
</dbReference>
<dbReference type="InterPro" id="IPR027417">
    <property type="entry name" value="P-loop_NTPase"/>
</dbReference>
<evidence type="ECO:0000313" key="2">
    <source>
        <dbReference type="EMBL" id="SEG95050.1"/>
    </source>
</evidence>
<dbReference type="InterPro" id="IPR050678">
    <property type="entry name" value="DNA_Partitioning_ATPase"/>
</dbReference>
<accession>A0A1H6EBA0</accession>